<evidence type="ECO:0000313" key="2">
    <source>
        <dbReference type="Proteomes" id="UP000789702"/>
    </source>
</evidence>
<dbReference type="EMBL" id="CAJVPU010014990">
    <property type="protein sequence ID" value="CAG8643649.1"/>
    <property type="molecule type" value="Genomic_DNA"/>
</dbReference>
<name>A0ACA9NB23_9GLOM</name>
<accession>A0ACA9NB23</accession>
<comment type="caution">
    <text evidence="1">The sequence shown here is derived from an EMBL/GenBank/DDBJ whole genome shotgun (WGS) entry which is preliminary data.</text>
</comment>
<organism evidence="1 2">
    <name type="scientific">Dentiscutata heterogama</name>
    <dbReference type="NCBI Taxonomy" id="1316150"/>
    <lineage>
        <taxon>Eukaryota</taxon>
        <taxon>Fungi</taxon>
        <taxon>Fungi incertae sedis</taxon>
        <taxon>Mucoromycota</taxon>
        <taxon>Glomeromycotina</taxon>
        <taxon>Glomeromycetes</taxon>
        <taxon>Diversisporales</taxon>
        <taxon>Gigasporaceae</taxon>
        <taxon>Dentiscutata</taxon>
    </lineage>
</organism>
<keyword evidence="2" id="KW-1185">Reference proteome</keyword>
<protein>
    <submittedName>
        <fullName evidence="1">11707_t:CDS:1</fullName>
    </submittedName>
</protein>
<reference evidence="1" key="1">
    <citation type="submission" date="2021-06" db="EMBL/GenBank/DDBJ databases">
        <authorList>
            <person name="Kallberg Y."/>
            <person name="Tangrot J."/>
            <person name="Rosling A."/>
        </authorList>
    </citation>
    <scope>NUCLEOTIDE SEQUENCE</scope>
    <source>
        <strain evidence="1">IL203A</strain>
    </source>
</reference>
<proteinExistence type="predicted"/>
<dbReference type="Proteomes" id="UP000789702">
    <property type="component" value="Unassembled WGS sequence"/>
</dbReference>
<sequence length="149" mass="17377">YINGTYYATLRFIPSTNPIVKIETEQRNKTVLNLLGILGGIWSAMAAFYAFLFGLGLISPWGFIHRSRPFKNQYKQDFLVNTLDLQFDEGEKLGTEEHENSPTQKRLDDLEKNVEHLKKFNKFYKEFIIDISFINSIRTNSSPLFDMEK</sequence>
<evidence type="ECO:0000313" key="1">
    <source>
        <dbReference type="EMBL" id="CAG8643649.1"/>
    </source>
</evidence>
<feature type="non-terminal residue" evidence="1">
    <location>
        <position position="1"/>
    </location>
</feature>
<gene>
    <name evidence="1" type="ORF">DHETER_LOCUS8958</name>
</gene>